<dbReference type="EMBL" id="LAVA02000097">
    <property type="protein sequence ID" value="OIJ63594.1"/>
    <property type="molecule type" value="Genomic_DNA"/>
</dbReference>
<accession>A0A1J4NN82</accession>
<name>A0A1J4NN82_9ACTN</name>
<dbReference type="Proteomes" id="UP000034196">
    <property type="component" value="Unassembled WGS sequence"/>
</dbReference>
<protein>
    <recommendedName>
        <fullName evidence="2">vWA-MoxR associated protein C-terminal domain-containing protein</fullName>
    </recommendedName>
</protein>
<dbReference type="SUPFAM" id="SSF50494">
    <property type="entry name" value="Trypsin-like serine proteases"/>
    <property type="match status" value="1"/>
</dbReference>
<dbReference type="RefSeq" id="WP_046591906.1">
    <property type="nucleotide sequence ID" value="NZ_LAVA02000097.1"/>
</dbReference>
<proteinExistence type="predicted"/>
<feature type="region of interest" description="Disordered" evidence="1">
    <location>
        <begin position="517"/>
        <end position="537"/>
    </location>
</feature>
<sequence>MPEPASTGAGRARRALYGLAQAATVRIMPPDDHGPQGWGSGFCVAPGWVLTCAHVLIRRDADGVRRWMGDRVRIGFQGGKRWSGRAVYALPGPKAVERWAAQADALAANEQALYPDLALVRLDGGFPEHDCVWLTDRSDPPLGPVGDETTAFGWWFDLISGQWEEWYGHCGIAGRNGRNIFRLGSGSSVPYGVSGGPVLDAVRGEVVGVVKAKRRGLDGGIAVQLSALRALDGAAPLYGSGLGPRPYAALLRAHDRWHHARQDPRDSGGGEVRETWADVQAELGSSVFGWTPVSRLKALELLSALPPPDGPDAVEGRVALALGGPALLRLPETEPLLTWRDGHGQLYDPAGLAEKRVFLHYLLLAAGDHADAAARAAREWAWAEARQLPATERVQLARSMPEQIPTLLLEIEETPFSYGESPAFHWWLRLVRDGGDAPVLLDKDESGDGVPAGRLADVLKVPLYRAFEAHRAARRLEVALPPEYFGTPVHNWRLSGDQSAPIGALREVVLRDVLRRGMRQDDEPEPDDAQRQKSASDWHLRWAASNGSPLRPLYIPEPGRPGRPGRSAHALAGQIPVLCHPAGHPEGRLMLQDVLTSGHGIALWRIGEHQDRACGEECVRFRGAAARLMERTPAGRLPARLLRWRAEAYWRGDPEAMALLALLHDDPTRPLPAHQEGPVESPGVDAP</sequence>
<evidence type="ECO:0000313" key="4">
    <source>
        <dbReference type="Proteomes" id="UP000034196"/>
    </source>
</evidence>
<keyword evidence="4" id="KW-1185">Reference proteome</keyword>
<evidence type="ECO:0000313" key="3">
    <source>
        <dbReference type="EMBL" id="OIJ63594.1"/>
    </source>
</evidence>
<dbReference type="Pfam" id="PF20028">
    <property type="entry name" value="VMAP-C"/>
    <property type="match status" value="1"/>
</dbReference>
<dbReference type="AlphaFoldDB" id="A0A1J4NN82"/>
<comment type="caution">
    <text evidence="3">The sequence shown here is derived from an EMBL/GenBank/DDBJ whole genome shotgun (WGS) entry which is preliminary data.</text>
</comment>
<feature type="compositionally biased region" description="Basic and acidic residues" evidence="1">
    <location>
        <begin position="528"/>
        <end position="537"/>
    </location>
</feature>
<feature type="region of interest" description="Disordered" evidence="1">
    <location>
        <begin position="668"/>
        <end position="687"/>
    </location>
</feature>
<reference evidence="3" key="1">
    <citation type="submission" date="2016-10" db="EMBL/GenBank/DDBJ databases">
        <title>Genome sequence of Streptomyces mangrovisoli MUSC 149.</title>
        <authorList>
            <person name="Lee L.-H."/>
            <person name="Ser H.-L."/>
        </authorList>
    </citation>
    <scope>NUCLEOTIDE SEQUENCE [LARGE SCALE GENOMIC DNA]</scope>
    <source>
        <strain evidence="3">MUSC 149</strain>
    </source>
</reference>
<dbReference type="OrthoDB" id="3630272at2"/>
<dbReference type="InterPro" id="IPR045450">
    <property type="entry name" value="VMAP_C"/>
</dbReference>
<dbReference type="Pfam" id="PF13365">
    <property type="entry name" value="Trypsin_2"/>
    <property type="match status" value="1"/>
</dbReference>
<organism evidence="3 4">
    <name type="scientific">Streptomyces mangrovisoli</name>
    <dbReference type="NCBI Taxonomy" id="1428628"/>
    <lineage>
        <taxon>Bacteria</taxon>
        <taxon>Bacillati</taxon>
        <taxon>Actinomycetota</taxon>
        <taxon>Actinomycetes</taxon>
        <taxon>Kitasatosporales</taxon>
        <taxon>Streptomycetaceae</taxon>
        <taxon>Streptomyces</taxon>
    </lineage>
</organism>
<evidence type="ECO:0000259" key="2">
    <source>
        <dbReference type="Pfam" id="PF20028"/>
    </source>
</evidence>
<dbReference type="Gene3D" id="2.40.10.120">
    <property type="match status" value="1"/>
</dbReference>
<gene>
    <name evidence="3" type="ORF">WN71_032740</name>
</gene>
<dbReference type="STRING" id="1428628.WN71_032740"/>
<feature type="domain" description="vWA-MoxR associated protein C-terminal" evidence="2">
    <location>
        <begin position="424"/>
        <end position="667"/>
    </location>
</feature>
<dbReference type="InterPro" id="IPR009003">
    <property type="entry name" value="Peptidase_S1_PA"/>
</dbReference>
<evidence type="ECO:0000256" key="1">
    <source>
        <dbReference type="SAM" id="MobiDB-lite"/>
    </source>
</evidence>